<protein>
    <recommendedName>
        <fullName evidence="5">RRM domain-containing protein</fullName>
    </recommendedName>
</protein>
<keyword evidence="4" id="KW-1185">Reference proteome</keyword>
<organism evidence="3 4">
    <name type="scientific">Prorocentrum cordatum</name>
    <dbReference type="NCBI Taxonomy" id="2364126"/>
    <lineage>
        <taxon>Eukaryota</taxon>
        <taxon>Sar</taxon>
        <taxon>Alveolata</taxon>
        <taxon>Dinophyceae</taxon>
        <taxon>Prorocentrales</taxon>
        <taxon>Prorocentraceae</taxon>
        <taxon>Prorocentrum</taxon>
    </lineage>
</organism>
<comment type="caution">
    <text evidence="3">The sequence shown here is derived from an EMBL/GenBank/DDBJ whole genome shotgun (WGS) entry which is preliminary data.</text>
</comment>
<proteinExistence type="predicted"/>
<feature type="compositionally biased region" description="Basic and acidic residues" evidence="2">
    <location>
        <begin position="474"/>
        <end position="493"/>
    </location>
</feature>
<dbReference type="Proteomes" id="UP001189429">
    <property type="component" value="Unassembled WGS sequence"/>
</dbReference>
<feature type="region of interest" description="Disordered" evidence="2">
    <location>
        <begin position="395"/>
        <end position="430"/>
    </location>
</feature>
<evidence type="ECO:0000313" key="4">
    <source>
        <dbReference type="Proteomes" id="UP001189429"/>
    </source>
</evidence>
<evidence type="ECO:0000313" key="3">
    <source>
        <dbReference type="EMBL" id="CAK0872542.1"/>
    </source>
</evidence>
<dbReference type="EMBL" id="CAUYUJ010017173">
    <property type="protein sequence ID" value="CAK0872542.1"/>
    <property type="molecule type" value="Genomic_DNA"/>
</dbReference>
<feature type="coiled-coil region" evidence="1">
    <location>
        <begin position="253"/>
        <end position="280"/>
    </location>
</feature>
<feature type="region of interest" description="Disordered" evidence="2">
    <location>
        <begin position="445"/>
        <end position="498"/>
    </location>
</feature>
<sequence>MAPTYAEPRLAPLASTFQVWGAPPRARKRSHSYSGYAPHGLWPSLGDLGEWRGGGGGRCAPPGVAACTSATSDGGSTSAPESRATEAPGSPRGREEQAGGLDEETAPELWPDTDEDEEEYEWTPCSTRRGAVAPAPVDTGAGAEGAWGLALLAPPRVLATTPDTVAACSLTVAAALCGPPTAPPAPVPLHGHAEAAPLGALGLPVLAQAELRAPAPLAAPALLPVAAVAFGGQRSPAAHTVLAGAAAATPSGADSLESAMRAAEAALAAIEAEEAASAEEGRGRAAASQGGAAAAARVGCAAGGAAGAATAAPHHVVQVCAGRAARQIKRGVTSLMLRGLPREVGQRELLEEVHRSGFAGRVDFCYMPHDFASGKNKGHAFLNSRRTLSRARWLPSSRGRGTGARRARAAQSVRPGSTSPWRRCRAWPPTSAGWRTPARGACAIRTTSPSSWTGSPPARRAAPEDQGRKRHRCRTDAAARSEDTVKPHSKDAQRSQAAPASFPLLPILGRVRWPRRARRVSAWLSKALASVPSCGLAVMELAVAMSVHRGGPQRGGHALPGSRSAGVRERRVGLDTLLLRAAPPLSARRPLFLQAARSSARPARAQTRHSGPLSLSGRSCPARSCLSSLGPLGPLRISAGRWCRPPLSLARCWSIAPPRGALLCAPLQLEANLREGACAARWMYPPGVRLAHIASIPPCRPARCVRTAGPARCAVPGAAQLHAELAFLFSPAR</sequence>
<reference evidence="3" key="1">
    <citation type="submission" date="2023-10" db="EMBL/GenBank/DDBJ databases">
        <authorList>
            <person name="Chen Y."/>
            <person name="Shah S."/>
            <person name="Dougan E. K."/>
            <person name="Thang M."/>
            <person name="Chan C."/>
        </authorList>
    </citation>
    <scope>NUCLEOTIDE SEQUENCE [LARGE SCALE GENOMIC DNA]</scope>
</reference>
<feature type="compositionally biased region" description="Low complexity" evidence="2">
    <location>
        <begin position="446"/>
        <end position="457"/>
    </location>
</feature>
<feature type="compositionally biased region" description="Low complexity" evidence="2">
    <location>
        <begin position="59"/>
        <end position="79"/>
    </location>
</feature>
<feature type="non-terminal residue" evidence="3">
    <location>
        <position position="733"/>
    </location>
</feature>
<evidence type="ECO:0008006" key="5">
    <source>
        <dbReference type="Google" id="ProtNLM"/>
    </source>
</evidence>
<feature type="region of interest" description="Disordered" evidence="2">
    <location>
        <begin position="51"/>
        <end position="134"/>
    </location>
</feature>
<feature type="compositionally biased region" description="Acidic residues" evidence="2">
    <location>
        <begin position="101"/>
        <end position="121"/>
    </location>
</feature>
<keyword evidence="1" id="KW-0175">Coiled coil</keyword>
<gene>
    <name evidence="3" type="ORF">PCOR1329_LOCUS57983</name>
</gene>
<evidence type="ECO:0000256" key="2">
    <source>
        <dbReference type="SAM" id="MobiDB-lite"/>
    </source>
</evidence>
<name>A0ABN9VH51_9DINO</name>
<accession>A0ABN9VH51</accession>
<evidence type="ECO:0000256" key="1">
    <source>
        <dbReference type="SAM" id="Coils"/>
    </source>
</evidence>